<evidence type="ECO:0000256" key="2">
    <source>
        <dbReference type="ARBA" id="ARBA00009256"/>
    </source>
</evidence>
<dbReference type="InterPro" id="IPR004821">
    <property type="entry name" value="Cyt_trans-like"/>
</dbReference>
<dbReference type="SUPFAM" id="SSF52374">
    <property type="entry name" value="Nucleotidylyl transferase"/>
    <property type="match status" value="1"/>
</dbReference>
<comment type="miscellaneous">
    <text evidence="8">The reaction proceeds by a bi uni uni bi ping pong mechanism.</text>
</comment>
<comment type="function">
    <text evidence="8">Catalyzes the condensation of pantoate with beta-alanine in an ATP-dependent reaction via a pantoyl-adenylate intermediate.</text>
</comment>
<proteinExistence type="inferred from homology"/>
<protein>
    <recommendedName>
        <fullName evidence="8">Pantothenate synthetase</fullName>
        <shortName evidence="8">PS</shortName>
        <ecNumber evidence="8">6.3.2.1</ecNumber>
    </recommendedName>
    <alternativeName>
        <fullName evidence="8">Pantoate--beta-alanine ligase</fullName>
    </alternativeName>
    <alternativeName>
        <fullName evidence="8">Pantoate-activating enzyme</fullName>
    </alternativeName>
</protein>
<dbReference type="InterPro" id="IPR042176">
    <property type="entry name" value="Pantoate_ligase_C"/>
</dbReference>
<comment type="catalytic activity">
    <reaction evidence="7 8">
        <text>(R)-pantoate + beta-alanine + ATP = (R)-pantothenate + AMP + diphosphate + H(+)</text>
        <dbReference type="Rhea" id="RHEA:10912"/>
        <dbReference type="ChEBI" id="CHEBI:15378"/>
        <dbReference type="ChEBI" id="CHEBI:15980"/>
        <dbReference type="ChEBI" id="CHEBI:29032"/>
        <dbReference type="ChEBI" id="CHEBI:30616"/>
        <dbReference type="ChEBI" id="CHEBI:33019"/>
        <dbReference type="ChEBI" id="CHEBI:57966"/>
        <dbReference type="ChEBI" id="CHEBI:456215"/>
        <dbReference type="EC" id="6.3.2.1"/>
    </reaction>
</comment>
<feature type="active site" description="Proton donor" evidence="8">
    <location>
        <position position="54"/>
    </location>
</feature>
<comment type="subcellular location">
    <subcellularLocation>
        <location evidence="8">Cytoplasm</location>
    </subcellularLocation>
</comment>
<dbReference type="NCBIfam" id="TIGR00125">
    <property type="entry name" value="cyt_tran_rel"/>
    <property type="match status" value="1"/>
</dbReference>
<keyword evidence="5 8" id="KW-0547">Nucleotide-binding</keyword>
<dbReference type="EC" id="6.3.2.1" evidence="8"/>
<evidence type="ECO:0000256" key="8">
    <source>
        <dbReference type="HAMAP-Rule" id="MF_00158"/>
    </source>
</evidence>
<keyword evidence="10" id="KW-1185">Reference proteome</keyword>
<evidence type="ECO:0000256" key="1">
    <source>
        <dbReference type="ARBA" id="ARBA00004990"/>
    </source>
</evidence>
<dbReference type="Gene3D" id="3.30.1300.10">
    <property type="entry name" value="Pantoate-beta-alanine ligase, C-terminal domain"/>
    <property type="match status" value="1"/>
</dbReference>
<dbReference type="CDD" id="cd00560">
    <property type="entry name" value="PanC"/>
    <property type="match status" value="1"/>
</dbReference>
<feature type="binding site" evidence="8">
    <location>
        <position position="195"/>
    </location>
    <ligand>
        <name>ATP</name>
        <dbReference type="ChEBI" id="CHEBI:30616"/>
    </ligand>
</feature>
<dbReference type="PANTHER" id="PTHR21299">
    <property type="entry name" value="CYTIDYLATE KINASE/PANTOATE-BETA-ALANINE LIGASE"/>
    <property type="match status" value="1"/>
</dbReference>
<dbReference type="Gene3D" id="3.40.50.620">
    <property type="entry name" value="HUPs"/>
    <property type="match status" value="1"/>
</dbReference>
<sequence length="299" mass="34323">MCICPKIYNFAPSKDNKMNLFKEKEKLNDFFSNQNQNATRIGLVPTMGALHEGHISLIHRAVSENDMVVVSIFVNPTQFNNKEDLDKYPRTLQEDIDKIKAFNEHVIIYAPATEDVYATAVQAANFDFDGLEFQMEGKHRPGHFDGVGTIVKKLFEIVKPTNAYFGEKDFQQLQIIKKMVAKEQMPVNIVGCPILREANGLAMSSRNERLQPETRKNASFIFETLLLAKDMFGTKNVRDVEHWVTEAFEKNENFELEYIEICDEETLKPVTENLNTKNYRAFIAVYADEVRLIDNIALN</sequence>
<name>A0ABQ5MEY5_9FLAO</name>
<feature type="binding site" evidence="8">
    <location>
        <position position="78"/>
    </location>
    <ligand>
        <name>beta-alanine</name>
        <dbReference type="ChEBI" id="CHEBI:57966"/>
    </ligand>
</feature>
<feature type="binding site" evidence="8">
    <location>
        <position position="78"/>
    </location>
    <ligand>
        <name>(R)-pantoate</name>
        <dbReference type="ChEBI" id="CHEBI:15980"/>
    </ligand>
</feature>
<comment type="caution">
    <text evidence="9">The sequence shown here is derived from an EMBL/GenBank/DDBJ whole genome shotgun (WGS) entry which is preliminary data.</text>
</comment>
<gene>
    <name evidence="8 9" type="primary">panC</name>
    <name evidence="9" type="ORF">Y10_03210</name>
</gene>
<dbReference type="NCBIfam" id="TIGR00018">
    <property type="entry name" value="panC"/>
    <property type="match status" value="1"/>
</dbReference>
<reference evidence="9" key="1">
    <citation type="submission" date="2022-07" db="EMBL/GenBank/DDBJ databases">
        <title>Taxonomy of Novel Oxalotrophic and Methylotrophic Bacteria.</title>
        <authorList>
            <person name="Sahin N."/>
            <person name="Tani A."/>
        </authorList>
    </citation>
    <scope>NUCLEOTIDE SEQUENCE</scope>
    <source>
        <strain evidence="9">Y10</strain>
    </source>
</reference>
<dbReference type="Pfam" id="PF02569">
    <property type="entry name" value="Pantoate_ligase"/>
    <property type="match status" value="1"/>
</dbReference>
<keyword evidence="8" id="KW-0963">Cytoplasm</keyword>
<feature type="binding site" evidence="8">
    <location>
        <begin position="166"/>
        <end position="169"/>
    </location>
    <ligand>
        <name>ATP</name>
        <dbReference type="ChEBI" id="CHEBI:30616"/>
    </ligand>
</feature>
<evidence type="ECO:0000313" key="10">
    <source>
        <dbReference type="Proteomes" id="UP001143543"/>
    </source>
</evidence>
<keyword evidence="3 8" id="KW-0436">Ligase</keyword>
<accession>A0ABQ5MEY5</accession>
<dbReference type="PANTHER" id="PTHR21299:SF1">
    <property type="entry name" value="PANTOATE--BETA-ALANINE LIGASE"/>
    <property type="match status" value="1"/>
</dbReference>
<comment type="similarity">
    <text evidence="2 8">Belongs to the pantothenate synthetase family.</text>
</comment>
<feature type="binding site" evidence="8">
    <location>
        <begin position="47"/>
        <end position="54"/>
    </location>
    <ligand>
        <name>ATP</name>
        <dbReference type="ChEBI" id="CHEBI:30616"/>
    </ligand>
</feature>
<evidence type="ECO:0000256" key="4">
    <source>
        <dbReference type="ARBA" id="ARBA00022655"/>
    </source>
</evidence>
<comment type="pathway">
    <text evidence="1 8">Cofactor biosynthesis; (R)-pantothenate biosynthesis; (R)-pantothenate from (R)-pantoate and beta-alanine: step 1/1.</text>
</comment>
<comment type="subunit">
    <text evidence="8">Homodimer.</text>
</comment>
<evidence type="ECO:0000256" key="7">
    <source>
        <dbReference type="ARBA" id="ARBA00048258"/>
    </source>
</evidence>
<dbReference type="Proteomes" id="UP001143543">
    <property type="component" value="Unassembled WGS sequence"/>
</dbReference>
<evidence type="ECO:0000256" key="6">
    <source>
        <dbReference type="ARBA" id="ARBA00022840"/>
    </source>
</evidence>
<dbReference type="InterPro" id="IPR014729">
    <property type="entry name" value="Rossmann-like_a/b/a_fold"/>
</dbReference>
<organism evidence="9 10">
    <name type="scientific">Neptunitalea lumnitzerae</name>
    <dbReference type="NCBI Taxonomy" id="2965509"/>
    <lineage>
        <taxon>Bacteria</taxon>
        <taxon>Pseudomonadati</taxon>
        <taxon>Bacteroidota</taxon>
        <taxon>Flavobacteriia</taxon>
        <taxon>Flavobacteriales</taxon>
        <taxon>Flavobacteriaceae</taxon>
        <taxon>Neptunitalea</taxon>
    </lineage>
</organism>
<evidence type="ECO:0000313" key="9">
    <source>
        <dbReference type="EMBL" id="GLB47953.1"/>
    </source>
</evidence>
<feature type="binding site" evidence="8">
    <location>
        <position position="172"/>
    </location>
    <ligand>
        <name>(R)-pantoate</name>
        <dbReference type="ChEBI" id="CHEBI:15980"/>
    </ligand>
</feature>
<dbReference type="HAMAP" id="MF_00158">
    <property type="entry name" value="PanC"/>
    <property type="match status" value="1"/>
</dbReference>
<dbReference type="InterPro" id="IPR003721">
    <property type="entry name" value="Pantoate_ligase"/>
</dbReference>
<keyword evidence="4 8" id="KW-0566">Pantothenate biosynthesis</keyword>
<evidence type="ECO:0000256" key="5">
    <source>
        <dbReference type="ARBA" id="ARBA00022741"/>
    </source>
</evidence>
<dbReference type="EMBL" id="BRVO01000001">
    <property type="protein sequence ID" value="GLB47953.1"/>
    <property type="molecule type" value="Genomic_DNA"/>
</dbReference>
<keyword evidence="6 8" id="KW-0067">ATP-binding</keyword>
<feature type="binding site" evidence="8">
    <location>
        <begin position="203"/>
        <end position="206"/>
    </location>
    <ligand>
        <name>ATP</name>
        <dbReference type="ChEBI" id="CHEBI:30616"/>
    </ligand>
</feature>
<evidence type="ECO:0000256" key="3">
    <source>
        <dbReference type="ARBA" id="ARBA00022598"/>
    </source>
</evidence>